<evidence type="ECO:0000313" key="3">
    <source>
        <dbReference type="Proteomes" id="UP000324632"/>
    </source>
</evidence>
<feature type="domain" description="Nuclear mitotic apparatus protein 1 N-terminal hook" evidence="1">
    <location>
        <begin position="2"/>
        <end position="69"/>
    </location>
</feature>
<dbReference type="Proteomes" id="UP000324632">
    <property type="component" value="Chromosome 25"/>
</dbReference>
<name>A0A5A9MYK5_9TELE</name>
<evidence type="ECO:0000313" key="2">
    <source>
        <dbReference type="EMBL" id="KAA0702410.1"/>
    </source>
</evidence>
<evidence type="ECO:0000259" key="1">
    <source>
        <dbReference type="Pfam" id="PF21670"/>
    </source>
</evidence>
<proteinExistence type="predicted"/>
<gene>
    <name evidence="2" type="ORF">E1301_Tti017028</name>
</gene>
<dbReference type="InterPro" id="IPR048724">
    <property type="entry name" value="NuMA_N_HOOK"/>
</dbReference>
<dbReference type="Pfam" id="PF21670">
    <property type="entry name" value="HOOK_N_NuMA"/>
    <property type="match status" value="1"/>
</dbReference>
<protein>
    <recommendedName>
        <fullName evidence="1">Nuclear mitotic apparatus protein 1 N-terminal hook domain-containing protein</fullName>
    </recommendedName>
</protein>
<dbReference type="EMBL" id="SOYY01000025">
    <property type="protein sequence ID" value="KAA0702410.1"/>
    <property type="molecule type" value="Genomic_DNA"/>
</dbReference>
<sequence length="148" mass="16796">MNAVFPNGPVTQFIHISDGHLLMRICCKLQGKEECEKLMSLPLDSKVEIIFSILHTVLNLSSSSESSIDSPFFTGDESWFFGPCRVQYQRLLTVACTSVRWVPGLMFNFSNGRLREQLMSDDIHLLQVPETWQDTSVDSSDSMFNADR</sequence>
<accession>A0A5A9MYK5</accession>
<comment type="caution">
    <text evidence="2">The sequence shown here is derived from an EMBL/GenBank/DDBJ whole genome shotgun (WGS) entry which is preliminary data.</text>
</comment>
<reference evidence="2 3" key="1">
    <citation type="journal article" date="2019" name="Mol. Ecol. Resour.">
        <title>Chromosome-level genome assembly of Triplophysa tibetana, a fish adapted to the harsh high-altitude environment of the Tibetan Plateau.</title>
        <authorList>
            <person name="Yang X."/>
            <person name="Liu H."/>
            <person name="Ma Z."/>
            <person name="Zou Y."/>
            <person name="Zou M."/>
            <person name="Mao Y."/>
            <person name="Li X."/>
            <person name="Wang H."/>
            <person name="Chen T."/>
            <person name="Wang W."/>
            <person name="Yang R."/>
        </authorList>
    </citation>
    <scope>NUCLEOTIDE SEQUENCE [LARGE SCALE GENOMIC DNA]</scope>
    <source>
        <strain evidence="2">TTIB1903HZAU</strain>
        <tissue evidence="2">Muscle</tissue>
    </source>
</reference>
<dbReference type="AlphaFoldDB" id="A0A5A9MYK5"/>
<keyword evidence="3" id="KW-1185">Reference proteome</keyword>
<organism evidence="2 3">
    <name type="scientific">Triplophysa tibetana</name>
    <dbReference type="NCBI Taxonomy" id="1572043"/>
    <lineage>
        <taxon>Eukaryota</taxon>
        <taxon>Metazoa</taxon>
        <taxon>Chordata</taxon>
        <taxon>Craniata</taxon>
        <taxon>Vertebrata</taxon>
        <taxon>Euteleostomi</taxon>
        <taxon>Actinopterygii</taxon>
        <taxon>Neopterygii</taxon>
        <taxon>Teleostei</taxon>
        <taxon>Ostariophysi</taxon>
        <taxon>Cypriniformes</taxon>
        <taxon>Nemacheilidae</taxon>
        <taxon>Triplophysa</taxon>
    </lineage>
</organism>